<dbReference type="GO" id="GO:0006508">
    <property type="term" value="P:proteolysis"/>
    <property type="evidence" value="ECO:0007669"/>
    <property type="project" value="UniProtKB-KW"/>
</dbReference>
<dbReference type="PROSITE" id="PS51787">
    <property type="entry name" value="LON_N"/>
    <property type="match status" value="1"/>
</dbReference>
<reference evidence="2" key="2">
    <citation type="submission" date="2020-09" db="EMBL/GenBank/DDBJ databases">
        <authorList>
            <person name="Sun Q."/>
            <person name="Ohkuma M."/>
        </authorList>
    </citation>
    <scope>NUCLEOTIDE SEQUENCE</scope>
    <source>
        <strain evidence="2">JCM 30078</strain>
    </source>
</reference>
<evidence type="ECO:0000313" key="3">
    <source>
        <dbReference type="Proteomes" id="UP000635983"/>
    </source>
</evidence>
<gene>
    <name evidence="2" type="ORF">GCM10009304_23930</name>
</gene>
<dbReference type="InterPro" id="IPR003111">
    <property type="entry name" value="Lon_prtase_N"/>
</dbReference>
<name>A0A917PXC0_9PSED</name>
<evidence type="ECO:0000259" key="1">
    <source>
        <dbReference type="PROSITE" id="PS51787"/>
    </source>
</evidence>
<dbReference type="PANTHER" id="PTHR46732:SF8">
    <property type="entry name" value="ATP-DEPENDENT PROTEASE LA (LON) DOMAIN PROTEIN"/>
    <property type="match status" value="1"/>
</dbReference>
<evidence type="ECO:0000313" key="2">
    <source>
        <dbReference type="EMBL" id="GGJ97267.1"/>
    </source>
</evidence>
<sequence>MLPLFPLNTVLFPGCVLDLQIFEARYLDMISRCMRQGTGFGVVCILEGEEVGEAANQFSLVGCEAVIQDWQQRSNGLLGIRVAGQRRFRVSRAEVQSDQLTLADVEWLGEAADRPLTAEHADLAALLEALAEHPLVAELGMGGAAASQHALANQLAYLLPFGPEEKLQLLVQADPAARLEQIQHLVEGLQGDGG</sequence>
<dbReference type="Pfam" id="PF02190">
    <property type="entry name" value="LON_substr_bdg"/>
    <property type="match status" value="1"/>
</dbReference>
<dbReference type="InterPro" id="IPR046336">
    <property type="entry name" value="Lon_prtase_N_sf"/>
</dbReference>
<keyword evidence="2" id="KW-0378">Hydrolase</keyword>
<dbReference type="SMART" id="SM00464">
    <property type="entry name" value="LON"/>
    <property type="match status" value="1"/>
</dbReference>
<dbReference type="EMBL" id="BMPO01000005">
    <property type="protein sequence ID" value="GGJ97267.1"/>
    <property type="molecule type" value="Genomic_DNA"/>
</dbReference>
<proteinExistence type="predicted"/>
<dbReference type="InterPro" id="IPR015947">
    <property type="entry name" value="PUA-like_sf"/>
</dbReference>
<dbReference type="GO" id="GO:0008233">
    <property type="term" value="F:peptidase activity"/>
    <property type="evidence" value="ECO:0007669"/>
    <property type="project" value="UniProtKB-KW"/>
</dbReference>
<accession>A0A917PXC0</accession>
<dbReference type="SUPFAM" id="SSF88697">
    <property type="entry name" value="PUA domain-like"/>
    <property type="match status" value="1"/>
</dbReference>
<dbReference type="RefSeq" id="WP_188983471.1">
    <property type="nucleotide sequence ID" value="NZ_BMPO01000005.1"/>
</dbReference>
<keyword evidence="3" id="KW-1185">Reference proteome</keyword>
<dbReference type="PANTHER" id="PTHR46732">
    <property type="entry name" value="ATP-DEPENDENT PROTEASE LA (LON) DOMAIN PROTEIN"/>
    <property type="match status" value="1"/>
</dbReference>
<keyword evidence="2" id="KW-0645">Protease</keyword>
<dbReference type="AlphaFoldDB" id="A0A917PXC0"/>
<reference evidence="2" key="1">
    <citation type="journal article" date="2014" name="Int. J. Syst. Evol. Microbiol.">
        <title>Complete genome sequence of Corynebacterium casei LMG S-19264T (=DSM 44701T), isolated from a smear-ripened cheese.</title>
        <authorList>
            <consortium name="US DOE Joint Genome Institute (JGI-PGF)"/>
            <person name="Walter F."/>
            <person name="Albersmeier A."/>
            <person name="Kalinowski J."/>
            <person name="Ruckert C."/>
        </authorList>
    </citation>
    <scope>NUCLEOTIDE SEQUENCE</scope>
    <source>
        <strain evidence="2">JCM 30078</strain>
    </source>
</reference>
<feature type="domain" description="Lon N-terminal" evidence="1">
    <location>
        <begin position="1"/>
        <end position="190"/>
    </location>
</feature>
<organism evidence="2 3">
    <name type="scientific">Pseudomonas matsuisoli</name>
    <dbReference type="NCBI Taxonomy" id="1515666"/>
    <lineage>
        <taxon>Bacteria</taxon>
        <taxon>Pseudomonadati</taxon>
        <taxon>Pseudomonadota</taxon>
        <taxon>Gammaproteobacteria</taxon>
        <taxon>Pseudomonadales</taxon>
        <taxon>Pseudomonadaceae</taxon>
        <taxon>Pseudomonas</taxon>
    </lineage>
</organism>
<protein>
    <submittedName>
        <fullName evidence="2">ATP-dependent protease</fullName>
    </submittedName>
</protein>
<comment type="caution">
    <text evidence="2">The sequence shown here is derived from an EMBL/GenBank/DDBJ whole genome shotgun (WGS) entry which is preliminary data.</text>
</comment>
<dbReference type="Gene3D" id="2.30.130.40">
    <property type="entry name" value="LON domain-like"/>
    <property type="match status" value="1"/>
</dbReference>
<dbReference type="Proteomes" id="UP000635983">
    <property type="component" value="Unassembled WGS sequence"/>
</dbReference>